<keyword evidence="4" id="KW-0658">Purine biosynthesis</keyword>
<keyword evidence="6" id="KW-0067">ATP-binding</keyword>
<keyword evidence="1" id="KW-0963">Cytoplasm</keyword>
<sequence>MRVAILQFPGSNCDWDAWHAVNDVIGLSAERVWHKAELSAEAEAVIIPGGFSFGDYLRCGAIARFSPIMEDLQRFAGNGGPVLGICNGFQILCEAGLLPGALIRNNCLEFRCVNQCLAAEDSTDLFCK</sequence>
<evidence type="ECO:0000256" key="5">
    <source>
        <dbReference type="ARBA" id="ARBA00022801"/>
    </source>
</evidence>
<keyword evidence="3" id="KW-0547">Nucleotide-binding</keyword>
<dbReference type="InterPro" id="IPR010075">
    <property type="entry name" value="PRibForGlyAmidine_synth_PurQ"/>
</dbReference>
<dbReference type="SMART" id="SM01211">
    <property type="entry name" value="GATase_5"/>
    <property type="match status" value="1"/>
</dbReference>
<dbReference type="PANTHER" id="PTHR47552">
    <property type="entry name" value="PHOSPHORIBOSYLFORMYLGLYCINAMIDINE SYNTHASE SUBUNIT PURQ"/>
    <property type="match status" value="1"/>
</dbReference>
<reference evidence="8" key="1">
    <citation type="submission" date="2018-05" db="EMBL/GenBank/DDBJ databases">
        <authorList>
            <person name="Lanie J.A."/>
            <person name="Ng W.-L."/>
            <person name="Kazmierczak K.M."/>
            <person name="Andrzejewski T.M."/>
            <person name="Davidsen T.M."/>
            <person name="Wayne K.J."/>
            <person name="Tettelin H."/>
            <person name="Glass J.I."/>
            <person name="Rusch D."/>
            <person name="Podicherti R."/>
            <person name="Tsui H.-C.T."/>
            <person name="Winkler M.E."/>
        </authorList>
    </citation>
    <scope>NUCLEOTIDE SEQUENCE</scope>
</reference>
<protein>
    <submittedName>
        <fullName evidence="8">Uncharacterized protein</fullName>
    </submittedName>
</protein>
<name>A0A382MHL3_9ZZZZ</name>
<dbReference type="GO" id="GO:0004642">
    <property type="term" value="F:phosphoribosylformylglycinamidine synthase activity"/>
    <property type="evidence" value="ECO:0007669"/>
    <property type="project" value="InterPro"/>
</dbReference>
<dbReference type="PANTHER" id="PTHR47552:SF1">
    <property type="entry name" value="PHOSPHORIBOSYLFORMYLGLYCINAMIDINE SYNTHASE SUBUNIT PURQ"/>
    <property type="match status" value="1"/>
</dbReference>
<feature type="non-terminal residue" evidence="8">
    <location>
        <position position="128"/>
    </location>
</feature>
<dbReference type="GO" id="GO:0016787">
    <property type="term" value="F:hydrolase activity"/>
    <property type="evidence" value="ECO:0007669"/>
    <property type="project" value="UniProtKB-KW"/>
</dbReference>
<gene>
    <name evidence="8" type="ORF">METZ01_LOCUS301337</name>
</gene>
<accession>A0A382MHL3</accession>
<dbReference type="InterPro" id="IPR029062">
    <property type="entry name" value="Class_I_gatase-like"/>
</dbReference>
<evidence type="ECO:0000256" key="1">
    <source>
        <dbReference type="ARBA" id="ARBA00022490"/>
    </source>
</evidence>
<dbReference type="GO" id="GO:0006189">
    <property type="term" value="P:'de novo' IMP biosynthetic process"/>
    <property type="evidence" value="ECO:0007669"/>
    <property type="project" value="InterPro"/>
</dbReference>
<evidence type="ECO:0000256" key="6">
    <source>
        <dbReference type="ARBA" id="ARBA00022840"/>
    </source>
</evidence>
<evidence type="ECO:0000256" key="3">
    <source>
        <dbReference type="ARBA" id="ARBA00022741"/>
    </source>
</evidence>
<keyword evidence="7" id="KW-0315">Glutamine amidotransferase</keyword>
<dbReference type="EMBL" id="UINC01093786">
    <property type="protein sequence ID" value="SVC48483.1"/>
    <property type="molecule type" value="Genomic_DNA"/>
</dbReference>
<keyword evidence="2" id="KW-0436">Ligase</keyword>
<dbReference type="AlphaFoldDB" id="A0A382MHL3"/>
<dbReference type="Gene3D" id="3.40.50.880">
    <property type="match status" value="1"/>
</dbReference>
<evidence type="ECO:0000256" key="4">
    <source>
        <dbReference type="ARBA" id="ARBA00022755"/>
    </source>
</evidence>
<evidence type="ECO:0000256" key="7">
    <source>
        <dbReference type="ARBA" id="ARBA00022962"/>
    </source>
</evidence>
<proteinExistence type="predicted"/>
<evidence type="ECO:0000256" key="2">
    <source>
        <dbReference type="ARBA" id="ARBA00022598"/>
    </source>
</evidence>
<dbReference type="SUPFAM" id="SSF52317">
    <property type="entry name" value="Class I glutamine amidotransferase-like"/>
    <property type="match status" value="1"/>
</dbReference>
<dbReference type="PROSITE" id="PS51273">
    <property type="entry name" value="GATASE_TYPE_1"/>
    <property type="match status" value="1"/>
</dbReference>
<evidence type="ECO:0000313" key="8">
    <source>
        <dbReference type="EMBL" id="SVC48483.1"/>
    </source>
</evidence>
<keyword evidence="5" id="KW-0378">Hydrolase</keyword>
<dbReference type="Pfam" id="PF13507">
    <property type="entry name" value="GATase_5"/>
    <property type="match status" value="1"/>
</dbReference>
<dbReference type="GO" id="GO:0005524">
    <property type="term" value="F:ATP binding"/>
    <property type="evidence" value="ECO:0007669"/>
    <property type="project" value="UniProtKB-KW"/>
</dbReference>
<organism evidence="8">
    <name type="scientific">marine metagenome</name>
    <dbReference type="NCBI Taxonomy" id="408172"/>
    <lineage>
        <taxon>unclassified sequences</taxon>
        <taxon>metagenomes</taxon>
        <taxon>ecological metagenomes</taxon>
    </lineage>
</organism>